<dbReference type="PANTHER" id="PTHR31896">
    <property type="entry name" value="FAMILY REGULATORY PROTEIN, PUTATIVE (AFU_ORTHOLOGUE AFUA_3G14730)-RELATED"/>
    <property type="match status" value="1"/>
</dbReference>
<keyword evidence="4" id="KW-1185">Reference proteome</keyword>
<name>A0ABC9BTT4_9POAL</name>
<dbReference type="EMBL" id="OZ075136">
    <property type="protein sequence ID" value="CAL5004545.1"/>
    <property type="molecule type" value="Genomic_DNA"/>
</dbReference>
<dbReference type="PANTHER" id="PTHR31896:SF43">
    <property type="entry name" value="PROTEIN ENHANCED PSEUDOMONAS SUSCEPTIBILITY 1"/>
    <property type="match status" value="1"/>
</dbReference>
<sequence length="422" mass="44355">MQSATADVEVQIVSRRVIRPQPAISPGGVPPEPPESMHLTPWDLHMITVDYIQKGLLLPKPQEGSDQARHLGITILLRCDGEGAEFVHAVAPDLTAGDITAPVYIPPVVWSLFPLNGALGADVSCPVLAAQVTELADGVFVAMSFVGDAAGEISRDTPSPVLDRWFIDRCPVPIVLPFDKLEDIIAPAAGVRAGAGVLLRILVGECTEAEGEGERRDVRHGGGDHLVAAGPSRARMASGVSRQGAPAGAGDDVHPPRRVPRSGERCSTRLRWECRDGGHGQVRRRRGRGEGPGLGAWQLNRTVAAFDEEAVRGELASWPRDPTFVYAAAAPSPSREEEEAATVATGSSPRLDVYGNDFGWGKPVAVRSGAGNKMDGKVTVYEGIDGGGSMALEVCLSARALARLVADEEFMAAVSAGGGAVA</sequence>
<dbReference type="Proteomes" id="UP001497457">
    <property type="component" value="Chromosome 26rd"/>
</dbReference>
<feature type="compositionally biased region" description="Basic and acidic residues" evidence="2">
    <location>
        <begin position="251"/>
        <end position="264"/>
    </location>
</feature>
<feature type="region of interest" description="Disordered" evidence="2">
    <location>
        <begin position="232"/>
        <end position="264"/>
    </location>
</feature>
<evidence type="ECO:0000256" key="2">
    <source>
        <dbReference type="SAM" id="MobiDB-lite"/>
    </source>
</evidence>
<proteinExistence type="predicted"/>
<evidence type="ECO:0008006" key="5">
    <source>
        <dbReference type="Google" id="ProtNLM"/>
    </source>
</evidence>
<dbReference type="InterPro" id="IPR023213">
    <property type="entry name" value="CAT-like_dom_sf"/>
</dbReference>
<dbReference type="InterPro" id="IPR051283">
    <property type="entry name" value="Sec_Metabolite_Acyltrans"/>
</dbReference>
<accession>A0ABC9BTT4</accession>
<protein>
    <recommendedName>
        <fullName evidence="5">Acetyltransferase</fullName>
    </recommendedName>
</protein>
<dbReference type="GO" id="GO:0016747">
    <property type="term" value="F:acyltransferase activity, transferring groups other than amino-acyl groups"/>
    <property type="evidence" value="ECO:0007669"/>
    <property type="project" value="UniProtKB-ARBA"/>
</dbReference>
<evidence type="ECO:0000313" key="3">
    <source>
        <dbReference type="EMBL" id="CAL5004545.1"/>
    </source>
</evidence>
<dbReference type="AlphaFoldDB" id="A0ABC9BTT4"/>
<keyword evidence="1" id="KW-0808">Transferase</keyword>
<reference evidence="3" key="1">
    <citation type="submission" date="2024-10" db="EMBL/GenBank/DDBJ databases">
        <authorList>
            <person name="Ryan C."/>
        </authorList>
    </citation>
    <scope>NUCLEOTIDE SEQUENCE [LARGE SCALE GENOMIC DNA]</scope>
</reference>
<evidence type="ECO:0000313" key="4">
    <source>
        <dbReference type="Proteomes" id="UP001497457"/>
    </source>
</evidence>
<dbReference type="Gene3D" id="3.30.559.10">
    <property type="entry name" value="Chloramphenicol acetyltransferase-like domain"/>
    <property type="match status" value="3"/>
</dbReference>
<organism evidence="3 4">
    <name type="scientific">Urochloa decumbens</name>
    <dbReference type="NCBI Taxonomy" id="240449"/>
    <lineage>
        <taxon>Eukaryota</taxon>
        <taxon>Viridiplantae</taxon>
        <taxon>Streptophyta</taxon>
        <taxon>Embryophyta</taxon>
        <taxon>Tracheophyta</taxon>
        <taxon>Spermatophyta</taxon>
        <taxon>Magnoliopsida</taxon>
        <taxon>Liliopsida</taxon>
        <taxon>Poales</taxon>
        <taxon>Poaceae</taxon>
        <taxon>PACMAD clade</taxon>
        <taxon>Panicoideae</taxon>
        <taxon>Panicodae</taxon>
        <taxon>Paniceae</taxon>
        <taxon>Melinidinae</taxon>
        <taxon>Urochloa</taxon>
    </lineage>
</organism>
<gene>
    <name evidence="3" type="ORF">URODEC1_LOCUS66952</name>
</gene>
<evidence type="ECO:0000256" key="1">
    <source>
        <dbReference type="ARBA" id="ARBA00022679"/>
    </source>
</evidence>
<dbReference type="Pfam" id="PF02458">
    <property type="entry name" value="Transferase"/>
    <property type="match status" value="2"/>
</dbReference>